<dbReference type="InterPro" id="IPR005135">
    <property type="entry name" value="Endo/exonuclease/phosphatase"/>
</dbReference>
<evidence type="ECO:0000256" key="1">
    <source>
        <dbReference type="ARBA" id="ARBA00006429"/>
    </source>
</evidence>
<evidence type="ECO:0000313" key="6">
    <source>
        <dbReference type="Proteomes" id="UP000682739"/>
    </source>
</evidence>
<reference evidence="5" key="1">
    <citation type="submission" date="2021-03" db="EMBL/GenBank/DDBJ databases">
        <title>Description of Psychrosphaera ytuae sp. nov. isolated from deep sea sediment of South China Sea.</title>
        <authorList>
            <person name="Zhang J."/>
            <person name="Xu X.-D."/>
        </authorList>
    </citation>
    <scope>NUCLEOTIDE SEQUENCE</scope>
    <source>
        <strain evidence="5">MTZ26</strain>
    </source>
</reference>
<dbReference type="NCBIfam" id="NF033681">
    <property type="entry name" value="ExeM_NucH_DNase"/>
    <property type="match status" value="1"/>
</dbReference>
<dbReference type="InterPro" id="IPR001322">
    <property type="entry name" value="Lamin_tail_dom"/>
</dbReference>
<dbReference type="Gene3D" id="2.60.120.380">
    <property type="match status" value="1"/>
</dbReference>
<evidence type="ECO:0000256" key="3">
    <source>
        <dbReference type="SAM" id="SignalP"/>
    </source>
</evidence>
<feature type="compositionally biased region" description="Polar residues" evidence="2">
    <location>
        <begin position="164"/>
        <end position="174"/>
    </location>
</feature>
<feature type="compositionally biased region" description="Gly residues" evidence="2">
    <location>
        <begin position="290"/>
        <end position="324"/>
    </location>
</feature>
<dbReference type="InterPro" id="IPR007346">
    <property type="entry name" value="Endonuclease-I"/>
</dbReference>
<keyword evidence="3" id="KW-0732">Signal</keyword>
<dbReference type="InterPro" id="IPR047971">
    <property type="entry name" value="ExeM-like"/>
</dbReference>
<dbReference type="RefSeq" id="WP_208831813.1">
    <property type="nucleotide sequence ID" value="NZ_CP072110.1"/>
</dbReference>
<keyword evidence="5" id="KW-0540">Nuclease</keyword>
<feature type="region of interest" description="Disordered" evidence="2">
    <location>
        <begin position="284"/>
        <end position="325"/>
    </location>
</feature>
<protein>
    <submittedName>
        <fullName evidence="5">ExeM/NucH family extracellular endonuclease</fullName>
    </submittedName>
</protein>
<comment type="similarity">
    <text evidence="1">Belongs to the EndA/NucM nuclease family.</text>
</comment>
<sequence>MKTTYTGIVLALFTGATHAETVSNACYNCPTLSTIENADTYNSNEYYAEVLAAIANGQTQLEIKSALNAVISRNHKKLTYSEVWTALTETDEDPANPDNVLLIYKGISIPKFNNGSGEQSSNPDNWNREHVWAKSHGFSSSSALAYSDIHHLRPSDISINSSRSNYDFDNSDNPLSEAPANRVDSDSFEPRDAVKGDVARMMFYMDTRYEGFDATTPDLTLVNRITSSGEPNFGMLCRLIEWHKNDPVDSIEQARNNRIFEFQGNRNPFVDHPEWVETIFPEADCATSGGNTGGDTGGDTGGNTGGDTGGDTGGNTGGDTGGDSGSSLPATLIISEYIEGSSYNKAIELYNLSASDIDFAAQSVALLRYSNGGTTATRINLEGIVPAGSTFVIANNRANDEILGLANLTSGSLSHNGDDAYELVVGDTVVDSFGRVGEDPGSQWGTDTFKTKDNTLRRNGSVVTGDTNSTDAFDPALEWIGSANDDASDLGLHTVIQTNLFISEYIEGSSYNKALELYNPSTQAVDLAAQGYRLERFSNGSSSGYAIALEGIVEGGDVFVIANGGANDEIKAQADQLTNAIAHNGDDAYVLYKGTEVIDVFGQVGVDPGSQWGVAPNNTKDRTLIRKPTISAGYTELSQPFDPSVEWFGTSNNDATNLGTHEVNGGEETPPVVSIGQCLDQAQLISAIQGEGEVSPLDGETVVVEAVVTGVFPSLDGFFIQEQISDQDQNPMTSEGVFVYNPNEIMPTEGQVIRVLGGVSERYGKTQITLTQAPLDCGVDSVQTTELVLPFSSNEAKESIEGMLVTIGSPLTVTDNYNLGRYGEVTLSNGRLFAPTNLFMPGSEEVAQLTAENELNKVLLDDGVNGQNPQPTRYPAGGLSADNSLRTGDQVTQLTGVIDYSFGEYRVVPTTEPVIEVTNPRTDEPQVEQIGNLRIVNANVLNLFNGDGQGAGFPTPRGADSETEYQRQLDKIVSALTAMNADIIALQEIENDGFGEFSAIQELVSVLNQYAGSDKDYAFVQPFAAGVGVEEMGGDAIKVALIYNTLAVKEVGTAATILDFPFEYHNRPPLAQTFESNNGDVFTVVVTHFRSKGCSSSGGVENEDKGDGQGCYNLRRVQASEAILTWLETTPTGVQDEDVIMLGDFNAYNKEDPITSLVVAGYTDLLPSFQGDESYTYSIFGQVGALDHALTSQSMTDKVVNATSWAINADEPRVLDYNEEYKSDEQKVTLYSDGPFRASDHDPIVIDIETETALVTTTKTYRHLSFFNHWRVFAVKVPEGATELNVNLAGGFGNADLFVRKGRYPNRAKFDCASRQRGNNEQCTIANPEPGYWFVRVKGRPFYWGPSLTIATTHPKQ</sequence>
<proteinExistence type="inferred from homology"/>
<evidence type="ECO:0000256" key="2">
    <source>
        <dbReference type="SAM" id="MobiDB-lite"/>
    </source>
</evidence>
<dbReference type="EMBL" id="CP072110">
    <property type="protein sequence ID" value="QTH63758.1"/>
    <property type="molecule type" value="Genomic_DNA"/>
</dbReference>
<dbReference type="PROSITE" id="PS51841">
    <property type="entry name" value="LTD"/>
    <property type="match status" value="2"/>
</dbReference>
<keyword evidence="5" id="KW-0378">Hydrolase</keyword>
<keyword evidence="6" id="KW-1185">Reference proteome</keyword>
<feature type="chain" id="PRO_5036731014" evidence="3">
    <location>
        <begin position="20"/>
        <end position="1357"/>
    </location>
</feature>
<dbReference type="KEGG" id="psym:J1N51_13740"/>
<dbReference type="InterPro" id="IPR007280">
    <property type="entry name" value="Peptidase_C_arc/bac"/>
</dbReference>
<dbReference type="CDD" id="cd04486">
    <property type="entry name" value="YhcR_OBF_like"/>
    <property type="match status" value="1"/>
</dbReference>
<dbReference type="Pfam" id="PF00932">
    <property type="entry name" value="LTD"/>
    <property type="match status" value="1"/>
</dbReference>
<name>A0A975DBE3_9GAMM</name>
<evidence type="ECO:0000259" key="4">
    <source>
        <dbReference type="PROSITE" id="PS51841"/>
    </source>
</evidence>
<dbReference type="SUPFAM" id="SSF56219">
    <property type="entry name" value="DNase I-like"/>
    <property type="match status" value="1"/>
</dbReference>
<dbReference type="Proteomes" id="UP000682739">
    <property type="component" value="Chromosome"/>
</dbReference>
<dbReference type="InterPro" id="IPR044925">
    <property type="entry name" value="His-Me_finger_sf"/>
</dbReference>
<dbReference type="GO" id="GO:0004519">
    <property type="term" value="F:endonuclease activity"/>
    <property type="evidence" value="ECO:0007669"/>
    <property type="project" value="UniProtKB-KW"/>
</dbReference>
<feature type="signal peptide" evidence="3">
    <location>
        <begin position="1"/>
        <end position="19"/>
    </location>
</feature>
<dbReference type="Pfam" id="PF04151">
    <property type="entry name" value="PPC"/>
    <property type="match status" value="1"/>
</dbReference>
<keyword evidence="5" id="KW-0255">Endonuclease</keyword>
<feature type="domain" description="LTD" evidence="4">
    <location>
        <begin position="481"/>
        <end position="605"/>
    </location>
</feature>
<dbReference type="PANTHER" id="PTHR42834">
    <property type="entry name" value="ENDONUCLEASE/EXONUCLEASE/PHOSPHATASE FAMILY PROTEIN (AFU_ORTHOLOGUE AFUA_3G09210)"/>
    <property type="match status" value="1"/>
</dbReference>
<dbReference type="CDD" id="cd10283">
    <property type="entry name" value="MnuA_DNase1-like"/>
    <property type="match status" value="1"/>
</dbReference>
<gene>
    <name evidence="5" type="ORF">J1N51_13740</name>
</gene>
<dbReference type="Gene3D" id="3.60.10.10">
    <property type="entry name" value="Endonuclease/exonuclease/phosphatase"/>
    <property type="match status" value="1"/>
</dbReference>
<dbReference type="Pfam" id="PF03372">
    <property type="entry name" value="Exo_endo_phos"/>
    <property type="match status" value="1"/>
</dbReference>
<dbReference type="InterPro" id="IPR036691">
    <property type="entry name" value="Endo/exonu/phosph_ase_sf"/>
</dbReference>
<accession>A0A975DBE3</accession>
<organism evidence="5 6">
    <name type="scientific">Psychrosphaera ytuae</name>
    <dbReference type="NCBI Taxonomy" id="2820710"/>
    <lineage>
        <taxon>Bacteria</taxon>
        <taxon>Pseudomonadati</taxon>
        <taxon>Pseudomonadota</taxon>
        <taxon>Gammaproteobacteria</taxon>
        <taxon>Alteromonadales</taxon>
        <taxon>Pseudoalteromonadaceae</taxon>
        <taxon>Psychrosphaera</taxon>
    </lineage>
</organism>
<dbReference type="SUPFAM" id="SSF54060">
    <property type="entry name" value="His-Me finger endonucleases"/>
    <property type="match status" value="1"/>
</dbReference>
<feature type="region of interest" description="Disordered" evidence="2">
    <location>
        <begin position="164"/>
        <end position="190"/>
    </location>
</feature>
<feature type="domain" description="LTD" evidence="4">
    <location>
        <begin position="320"/>
        <end position="471"/>
    </location>
</feature>
<dbReference type="Pfam" id="PF04231">
    <property type="entry name" value="Endonuclease_1"/>
    <property type="match status" value="1"/>
</dbReference>
<evidence type="ECO:0000313" key="5">
    <source>
        <dbReference type="EMBL" id="QTH63758.1"/>
    </source>
</evidence>
<dbReference type="PANTHER" id="PTHR42834:SF1">
    <property type="entry name" value="ENDONUCLEASE_EXONUCLEASE_PHOSPHATASE FAMILY PROTEIN (AFU_ORTHOLOGUE AFUA_3G09210)"/>
    <property type="match status" value="1"/>
</dbReference>